<dbReference type="CDD" id="cd09726">
    <property type="entry name" value="RAMP_I_III"/>
    <property type="match status" value="1"/>
</dbReference>
<dbReference type="PANTHER" id="PTHR35579">
    <property type="entry name" value="CRISPR SYSTEM CMS ENDORIBONUCLEASE CSM3"/>
    <property type="match status" value="1"/>
</dbReference>
<protein>
    <submittedName>
        <fullName evidence="3">RAMP superfamily protein</fullName>
    </submittedName>
</protein>
<organism evidence="3">
    <name type="scientific">uncultured Sulfurovum sp</name>
    <dbReference type="NCBI Taxonomy" id="269237"/>
    <lineage>
        <taxon>Bacteria</taxon>
        <taxon>Pseudomonadati</taxon>
        <taxon>Campylobacterota</taxon>
        <taxon>Epsilonproteobacteria</taxon>
        <taxon>Campylobacterales</taxon>
        <taxon>Sulfurovaceae</taxon>
        <taxon>Sulfurovum</taxon>
        <taxon>environmental samples</taxon>
    </lineage>
</organism>
<gene>
    <name evidence="3" type="ORF">HELGO_WM15849</name>
</gene>
<dbReference type="PANTHER" id="PTHR35579:SF3">
    <property type="entry name" value="CRISPR SYSTEM CMS ENDORIBONUCLEASE CSM3"/>
    <property type="match status" value="1"/>
</dbReference>
<sequence>MKIAIKFFTYWHCGSGSSGGSSVDALVARDAKGLPYIPGKTLKGHIREMAETLNDNEFVDTSFGVSKDGIEKEGACYFSNAVIEEDIDEKLISYLFKTISATQINEEGLAVDGSLREIEVVVPITLFASIENCKDEKQMKKAFSQVKRMGLNRTRGLGRCEITLVGECDD</sequence>
<dbReference type="GO" id="GO:0051607">
    <property type="term" value="P:defense response to virus"/>
    <property type="evidence" value="ECO:0007669"/>
    <property type="project" value="UniProtKB-KW"/>
</dbReference>
<dbReference type="InterPro" id="IPR005537">
    <property type="entry name" value="RAMP_III_fam"/>
</dbReference>
<evidence type="ECO:0000313" key="3">
    <source>
        <dbReference type="EMBL" id="CAA6815339.1"/>
    </source>
</evidence>
<proteinExistence type="predicted"/>
<dbReference type="EMBL" id="CACVAU010000045">
    <property type="protein sequence ID" value="CAA6815339.1"/>
    <property type="molecule type" value="Genomic_DNA"/>
</dbReference>
<evidence type="ECO:0000256" key="1">
    <source>
        <dbReference type="ARBA" id="ARBA00023118"/>
    </source>
</evidence>
<evidence type="ECO:0000259" key="2">
    <source>
        <dbReference type="Pfam" id="PF03787"/>
    </source>
</evidence>
<keyword evidence="1" id="KW-0051">Antiviral defense</keyword>
<dbReference type="Pfam" id="PF03787">
    <property type="entry name" value="RAMPs"/>
    <property type="match status" value="1"/>
</dbReference>
<reference evidence="3" key="1">
    <citation type="submission" date="2020-01" db="EMBL/GenBank/DDBJ databases">
        <authorList>
            <person name="Meier V. D."/>
            <person name="Meier V D."/>
        </authorList>
    </citation>
    <scope>NUCLEOTIDE SEQUENCE</scope>
    <source>
        <strain evidence="3">HLG_WM_MAG_05</strain>
    </source>
</reference>
<dbReference type="InterPro" id="IPR052216">
    <property type="entry name" value="CRISPR_Csm3_endoribonuclease"/>
</dbReference>
<dbReference type="AlphaFoldDB" id="A0A6S6TFU3"/>
<accession>A0A6S6TFU3</accession>
<name>A0A6S6TFU3_9BACT</name>
<feature type="domain" description="CRISPR type III-associated protein" evidence="2">
    <location>
        <begin position="5"/>
        <end position="161"/>
    </location>
</feature>